<feature type="compositionally biased region" description="Low complexity" evidence="1">
    <location>
        <begin position="83"/>
        <end position="92"/>
    </location>
</feature>
<proteinExistence type="predicted"/>
<dbReference type="InParanoid" id="A0A1S0U472"/>
<dbReference type="CTD" id="9941141"/>
<feature type="compositionally biased region" description="Polar residues" evidence="1">
    <location>
        <begin position="93"/>
        <end position="104"/>
    </location>
</feature>
<reference evidence="2" key="1">
    <citation type="submission" date="2012-04" db="EMBL/GenBank/DDBJ databases">
        <title>The Genome Sequence of Loa loa.</title>
        <authorList>
            <consortium name="The Broad Institute Genome Sequencing Platform"/>
            <consortium name="Broad Institute Genome Sequencing Center for Infectious Disease"/>
            <person name="Nutman T.B."/>
            <person name="Fink D.L."/>
            <person name="Russ C."/>
            <person name="Young S."/>
            <person name="Zeng Q."/>
            <person name="Gargeya S."/>
            <person name="Alvarado L."/>
            <person name="Berlin A."/>
            <person name="Chapman S.B."/>
            <person name="Chen Z."/>
            <person name="Freedman E."/>
            <person name="Gellesch M."/>
            <person name="Goldberg J."/>
            <person name="Griggs A."/>
            <person name="Gujja S."/>
            <person name="Heilman E.R."/>
            <person name="Heiman D."/>
            <person name="Howarth C."/>
            <person name="Mehta T."/>
            <person name="Neiman D."/>
            <person name="Pearson M."/>
            <person name="Roberts A."/>
            <person name="Saif S."/>
            <person name="Shea T."/>
            <person name="Shenoy N."/>
            <person name="Sisk P."/>
            <person name="Stolte C."/>
            <person name="Sykes S."/>
            <person name="White J."/>
            <person name="Yandava C."/>
            <person name="Haas B."/>
            <person name="Henn M.R."/>
            <person name="Nusbaum C."/>
            <person name="Birren B."/>
        </authorList>
    </citation>
    <scope>NUCLEOTIDE SEQUENCE [LARGE SCALE GENOMIC DNA]</scope>
</reference>
<protein>
    <submittedName>
        <fullName evidence="2">Uncharacterized protein</fullName>
    </submittedName>
</protein>
<dbReference type="EMBL" id="JH712280">
    <property type="protein sequence ID" value="EFO24736.1"/>
    <property type="molecule type" value="Genomic_DNA"/>
</dbReference>
<dbReference type="KEGG" id="loa:LOAG_03750"/>
<dbReference type="AlphaFoldDB" id="A0A1S0U472"/>
<feature type="compositionally biased region" description="Low complexity" evidence="1">
    <location>
        <begin position="57"/>
        <end position="68"/>
    </location>
</feature>
<evidence type="ECO:0000256" key="1">
    <source>
        <dbReference type="SAM" id="MobiDB-lite"/>
    </source>
</evidence>
<dbReference type="RefSeq" id="XP_003139335.1">
    <property type="nucleotide sequence ID" value="XM_003139287.1"/>
</dbReference>
<accession>A0A1S0U472</accession>
<feature type="compositionally biased region" description="Basic residues" evidence="1">
    <location>
        <begin position="8"/>
        <end position="34"/>
    </location>
</feature>
<gene>
    <name evidence="2" type="ORF">LOAG_03750</name>
</gene>
<feature type="compositionally biased region" description="Polar residues" evidence="1">
    <location>
        <begin position="36"/>
        <end position="56"/>
    </location>
</feature>
<sequence length="104" mass="12256">MSAINSSHPKKNHHQHQHHQHHYQHCHHRHRLHTMSRLQRQVSNALFMTASSRSTIQQAQSHSRSSSQIYPATDRSDNDNDNNDYQPNNNDNLSYQQWLVNVSL</sequence>
<name>A0A1S0U472_LOALO</name>
<evidence type="ECO:0000313" key="2">
    <source>
        <dbReference type="EMBL" id="EFO24736.1"/>
    </source>
</evidence>
<feature type="region of interest" description="Disordered" evidence="1">
    <location>
        <begin position="1"/>
        <end position="104"/>
    </location>
</feature>
<dbReference type="GeneID" id="9941141"/>
<organism evidence="2">
    <name type="scientific">Loa loa</name>
    <name type="common">Eye worm</name>
    <name type="synonym">Filaria loa</name>
    <dbReference type="NCBI Taxonomy" id="7209"/>
    <lineage>
        <taxon>Eukaryota</taxon>
        <taxon>Metazoa</taxon>
        <taxon>Ecdysozoa</taxon>
        <taxon>Nematoda</taxon>
        <taxon>Chromadorea</taxon>
        <taxon>Rhabditida</taxon>
        <taxon>Spirurina</taxon>
        <taxon>Spiruromorpha</taxon>
        <taxon>Filarioidea</taxon>
        <taxon>Onchocercidae</taxon>
        <taxon>Loa</taxon>
    </lineage>
</organism>